<dbReference type="EMBL" id="AJWK01020913">
    <property type="status" value="NOT_ANNOTATED_CDS"/>
    <property type="molecule type" value="Genomic_DNA"/>
</dbReference>
<accession>A0A1B0CNU6</accession>
<reference evidence="2" key="3">
    <citation type="submission" date="2020-05" db="UniProtKB">
        <authorList>
            <consortium name="EnsemblMetazoa"/>
        </authorList>
    </citation>
    <scope>IDENTIFICATION</scope>
    <source>
        <strain evidence="2">Jacobina</strain>
    </source>
</reference>
<dbReference type="EnsemblMetazoa" id="LLOJ006418-RA">
    <property type="protein sequence ID" value="LLOJ006418-PA"/>
    <property type="gene ID" value="LLOJ006418"/>
</dbReference>
<evidence type="ECO:0000313" key="3">
    <source>
        <dbReference type="Proteomes" id="UP000092461"/>
    </source>
</evidence>
<dbReference type="EMBL" id="AJWK01020912">
    <property type="status" value="NOT_ANNOTATED_CDS"/>
    <property type="molecule type" value="Genomic_DNA"/>
</dbReference>
<reference evidence="1" key="2">
    <citation type="journal article" date="2020" name="BMC">
        <title>Leishmania infection induces a limited differential gene expression in the sand fly midgut.</title>
        <authorList>
            <person name="Coutinho-Abreu I.V."/>
            <person name="Serafim T.D."/>
            <person name="Meneses C."/>
            <person name="Kamhawi S."/>
            <person name="Oliveira F."/>
            <person name="Valenzuela J.G."/>
        </authorList>
    </citation>
    <scope>NUCLEOTIDE SEQUENCE</scope>
    <source>
        <strain evidence="1">Jacobina</strain>
        <tissue evidence="1">Midgut</tissue>
    </source>
</reference>
<dbReference type="EMBL" id="AJWK01020914">
    <property type="status" value="NOT_ANNOTATED_CDS"/>
    <property type="molecule type" value="Genomic_DNA"/>
</dbReference>
<dbReference type="VEuPathDB" id="VectorBase:LLOJ006418"/>
<sequence>MRSHILCILTWRSFSQRALPILLTRPGDGFAFSSFFLPSPHSRGERFSLCATHNHLTEKGSTATEPFFFRSHSDRDFGVTSISRARPLRAVFSINYFSL</sequence>
<dbReference type="AlphaFoldDB" id="A0A1B0CNU6"/>
<dbReference type="Proteomes" id="UP000092461">
    <property type="component" value="Unassembled WGS sequence"/>
</dbReference>
<keyword evidence="3" id="KW-1185">Reference proteome</keyword>
<dbReference type="EMBL" id="GITU01004583">
    <property type="protein sequence ID" value="MBC1173286.1"/>
    <property type="molecule type" value="Transcribed_RNA"/>
</dbReference>
<dbReference type="EMBL" id="AJWK01020911">
    <property type="status" value="NOT_ANNOTATED_CDS"/>
    <property type="molecule type" value="Genomic_DNA"/>
</dbReference>
<evidence type="ECO:0000313" key="1">
    <source>
        <dbReference type="EMBL" id="MBC1173286.1"/>
    </source>
</evidence>
<protein>
    <submittedName>
        <fullName evidence="1">Putative secreted protein</fullName>
    </submittedName>
</protein>
<name>A0A1B0CNU6_LUTLO</name>
<dbReference type="EMBL" id="AJWK01020915">
    <property type="status" value="NOT_ANNOTATED_CDS"/>
    <property type="molecule type" value="Genomic_DNA"/>
</dbReference>
<reference evidence="3" key="1">
    <citation type="submission" date="2012-05" db="EMBL/GenBank/DDBJ databases">
        <title>Whole Genome Assembly of Lutzomyia longipalpis.</title>
        <authorList>
            <person name="Richards S."/>
            <person name="Qu C."/>
            <person name="Dillon R."/>
            <person name="Worley K."/>
            <person name="Scherer S."/>
            <person name="Batterton M."/>
            <person name="Taylor A."/>
            <person name="Hawes A."/>
            <person name="Hernandez B."/>
            <person name="Kovar C."/>
            <person name="Mandapat C."/>
            <person name="Pham C."/>
            <person name="Qu C."/>
            <person name="Jing C."/>
            <person name="Bess C."/>
            <person name="Bandaranaike D."/>
            <person name="Ngo D."/>
            <person name="Ongeri F."/>
            <person name="Arias F."/>
            <person name="Lara F."/>
            <person name="Weissenberger G."/>
            <person name="Kamau G."/>
            <person name="Han H."/>
            <person name="Shen H."/>
            <person name="Dinh H."/>
            <person name="Khalil I."/>
            <person name="Jones J."/>
            <person name="Shafer J."/>
            <person name="Jayaseelan J."/>
            <person name="Quiroz J."/>
            <person name="Blankenburg K."/>
            <person name="Nguyen L."/>
            <person name="Jackson L."/>
            <person name="Francisco L."/>
            <person name="Tang L.-Y."/>
            <person name="Pu L.-L."/>
            <person name="Perales L."/>
            <person name="Lorensuhewa L."/>
            <person name="Munidasa M."/>
            <person name="Coyle M."/>
            <person name="Taylor M."/>
            <person name="Puazo M."/>
            <person name="Firestine M."/>
            <person name="Scheel M."/>
            <person name="Javaid M."/>
            <person name="Wang M."/>
            <person name="Li M."/>
            <person name="Tabassum N."/>
            <person name="Saada N."/>
            <person name="Osuji N."/>
            <person name="Aqrawi P."/>
            <person name="Fu Q."/>
            <person name="Thornton R."/>
            <person name="Raj R."/>
            <person name="Goodspeed R."/>
            <person name="Mata R."/>
            <person name="Najjar R."/>
            <person name="Gubbala S."/>
            <person name="Lee S."/>
            <person name="Denson S."/>
            <person name="Patil S."/>
            <person name="Macmil S."/>
            <person name="Qi S."/>
            <person name="Matskevitch T."/>
            <person name="Palculict T."/>
            <person name="Mathew T."/>
            <person name="Vee V."/>
            <person name="Velamala V."/>
            <person name="Korchina V."/>
            <person name="Cai W."/>
            <person name="Liu W."/>
            <person name="Dai W."/>
            <person name="Zou X."/>
            <person name="Zhu Y."/>
            <person name="Zhang Y."/>
            <person name="Wu Y.-Q."/>
            <person name="Xin Y."/>
            <person name="Nazarath L."/>
            <person name="Kovar C."/>
            <person name="Han Y."/>
            <person name="Muzny D."/>
            <person name="Gibbs R."/>
        </authorList>
    </citation>
    <scope>NUCLEOTIDE SEQUENCE [LARGE SCALE GENOMIC DNA]</scope>
    <source>
        <strain evidence="3">Jacobina</strain>
    </source>
</reference>
<proteinExistence type="predicted"/>
<organism evidence="2 3">
    <name type="scientific">Lutzomyia longipalpis</name>
    <name type="common">Sand fly</name>
    <dbReference type="NCBI Taxonomy" id="7200"/>
    <lineage>
        <taxon>Eukaryota</taxon>
        <taxon>Metazoa</taxon>
        <taxon>Ecdysozoa</taxon>
        <taxon>Arthropoda</taxon>
        <taxon>Hexapoda</taxon>
        <taxon>Insecta</taxon>
        <taxon>Pterygota</taxon>
        <taxon>Neoptera</taxon>
        <taxon>Endopterygota</taxon>
        <taxon>Diptera</taxon>
        <taxon>Nematocera</taxon>
        <taxon>Psychodoidea</taxon>
        <taxon>Psychodidae</taxon>
        <taxon>Lutzomyia</taxon>
        <taxon>Lutzomyia</taxon>
    </lineage>
</organism>
<evidence type="ECO:0000313" key="2">
    <source>
        <dbReference type="EnsemblMetazoa" id="LLOJ006418-PA"/>
    </source>
</evidence>